<keyword evidence="2" id="KW-0808">Transferase</keyword>
<dbReference type="Pfam" id="PF13302">
    <property type="entry name" value="Acetyltransf_3"/>
    <property type="match status" value="1"/>
</dbReference>
<dbReference type="InterPro" id="IPR051531">
    <property type="entry name" value="N-acetyltransferase"/>
</dbReference>
<dbReference type="AlphaFoldDB" id="A0A229SK99"/>
<proteinExistence type="predicted"/>
<dbReference type="PROSITE" id="PS51186">
    <property type="entry name" value="GNAT"/>
    <property type="match status" value="1"/>
</dbReference>
<protein>
    <submittedName>
        <fullName evidence="2">GNAT family N-acetyltransferase</fullName>
    </submittedName>
</protein>
<gene>
    <name evidence="2" type="ORF">CF165_48770</name>
</gene>
<evidence type="ECO:0000259" key="1">
    <source>
        <dbReference type="PROSITE" id="PS51186"/>
    </source>
</evidence>
<dbReference type="SUPFAM" id="SSF55729">
    <property type="entry name" value="Acyl-CoA N-acyltransferases (Nat)"/>
    <property type="match status" value="1"/>
</dbReference>
<dbReference type="Proteomes" id="UP000215199">
    <property type="component" value="Unassembled WGS sequence"/>
</dbReference>
<dbReference type="GO" id="GO:0016747">
    <property type="term" value="F:acyltransferase activity, transferring groups other than amino-acyl groups"/>
    <property type="evidence" value="ECO:0007669"/>
    <property type="project" value="InterPro"/>
</dbReference>
<dbReference type="PANTHER" id="PTHR43792:SF16">
    <property type="entry name" value="N-ACETYLTRANSFERASE DOMAIN-CONTAINING PROTEIN"/>
    <property type="match status" value="1"/>
</dbReference>
<evidence type="ECO:0000313" key="3">
    <source>
        <dbReference type="Proteomes" id="UP000215199"/>
    </source>
</evidence>
<sequence length="185" mass="20771">MPTLRTPRLTLTPLADEHLELEYELDSDPAVMRYLTGRAATRAEVARAHARRMATAPGFGFWMGFAGEDFVGWWLLRPPNGPDQPDVEGEAELGYRLLRRQWRQGYAREGSLAVIRYGFEELGLDRIFAQTMAVNAPSRATMASAGLTFARAFVSAAEYDDPIEGADQGEVEYEITRRRWLETAG</sequence>
<comment type="caution">
    <text evidence="2">The sequence shown here is derived from an EMBL/GenBank/DDBJ whole genome shotgun (WGS) entry which is preliminary data.</text>
</comment>
<keyword evidence="3" id="KW-1185">Reference proteome</keyword>
<dbReference type="OrthoDB" id="3533156at2"/>
<dbReference type="PANTHER" id="PTHR43792">
    <property type="entry name" value="GNAT FAMILY, PUTATIVE (AFU_ORTHOLOGUE AFUA_3G00765)-RELATED-RELATED"/>
    <property type="match status" value="1"/>
</dbReference>
<dbReference type="Gene3D" id="3.40.630.30">
    <property type="match status" value="1"/>
</dbReference>
<reference evidence="3" key="1">
    <citation type="submission" date="2017-07" db="EMBL/GenBank/DDBJ databases">
        <title>Comparative genome mining reveals phylogenetic distribution patterns of secondary metabolites in Amycolatopsis.</title>
        <authorList>
            <person name="Adamek M."/>
            <person name="Alanjary M."/>
            <person name="Sales-Ortells H."/>
            <person name="Goodfellow M."/>
            <person name="Bull A.T."/>
            <person name="Kalinowski J."/>
            <person name="Ziemert N."/>
        </authorList>
    </citation>
    <scope>NUCLEOTIDE SEQUENCE [LARGE SCALE GENOMIC DNA]</scope>
    <source>
        <strain evidence="3">H5</strain>
    </source>
</reference>
<dbReference type="RefSeq" id="WP_093954418.1">
    <property type="nucleotide sequence ID" value="NZ_NMUL01000089.1"/>
</dbReference>
<dbReference type="InterPro" id="IPR016181">
    <property type="entry name" value="Acyl_CoA_acyltransferase"/>
</dbReference>
<feature type="domain" description="N-acetyltransferase" evidence="1">
    <location>
        <begin position="9"/>
        <end position="178"/>
    </location>
</feature>
<dbReference type="InterPro" id="IPR000182">
    <property type="entry name" value="GNAT_dom"/>
</dbReference>
<accession>A0A229SK99</accession>
<name>A0A229SK99_9PSEU</name>
<dbReference type="EMBL" id="NMUL01000089">
    <property type="protein sequence ID" value="OXM59256.1"/>
    <property type="molecule type" value="Genomic_DNA"/>
</dbReference>
<organism evidence="2 3">
    <name type="scientific">Amycolatopsis vastitatis</name>
    <dbReference type="NCBI Taxonomy" id="1905142"/>
    <lineage>
        <taxon>Bacteria</taxon>
        <taxon>Bacillati</taxon>
        <taxon>Actinomycetota</taxon>
        <taxon>Actinomycetes</taxon>
        <taxon>Pseudonocardiales</taxon>
        <taxon>Pseudonocardiaceae</taxon>
        <taxon>Amycolatopsis</taxon>
    </lineage>
</organism>
<evidence type="ECO:0000313" key="2">
    <source>
        <dbReference type="EMBL" id="OXM59256.1"/>
    </source>
</evidence>